<protein>
    <submittedName>
        <fullName evidence="2">Uncharacterized protein</fullName>
    </submittedName>
</protein>
<evidence type="ECO:0000256" key="1">
    <source>
        <dbReference type="SAM" id="MobiDB-lite"/>
    </source>
</evidence>
<evidence type="ECO:0000313" key="2">
    <source>
        <dbReference type="EMBL" id="TPP56886.1"/>
    </source>
</evidence>
<accession>A0A504Y8H4</accession>
<organism evidence="2 3">
    <name type="scientific">Fasciola gigantica</name>
    <name type="common">Giant liver fluke</name>
    <dbReference type="NCBI Taxonomy" id="46835"/>
    <lineage>
        <taxon>Eukaryota</taxon>
        <taxon>Metazoa</taxon>
        <taxon>Spiralia</taxon>
        <taxon>Lophotrochozoa</taxon>
        <taxon>Platyhelminthes</taxon>
        <taxon>Trematoda</taxon>
        <taxon>Digenea</taxon>
        <taxon>Plagiorchiida</taxon>
        <taxon>Echinostomata</taxon>
        <taxon>Echinostomatoidea</taxon>
        <taxon>Fasciolidae</taxon>
        <taxon>Fasciola</taxon>
    </lineage>
</organism>
<feature type="region of interest" description="Disordered" evidence="1">
    <location>
        <begin position="50"/>
        <end position="70"/>
    </location>
</feature>
<evidence type="ECO:0000313" key="3">
    <source>
        <dbReference type="Proteomes" id="UP000316759"/>
    </source>
</evidence>
<dbReference type="AlphaFoldDB" id="A0A504Y8H4"/>
<dbReference type="Proteomes" id="UP000316759">
    <property type="component" value="Unassembled WGS sequence"/>
</dbReference>
<sequence>MQTHSDKSLSASDLEGYTTESEETMDLLNEFKARLRILECKFNMKSVKDEDQYARDTTVDEKPAVGESPVVERPRPLSTLLFGASAPAVSGFDTPSFP</sequence>
<name>A0A504Y8H4_FASGI</name>
<dbReference type="EMBL" id="SUNJ01013961">
    <property type="protein sequence ID" value="TPP56886.1"/>
    <property type="molecule type" value="Genomic_DNA"/>
</dbReference>
<proteinExistence type="predicted"/>
<keyword evidence="3" id="KW-1185">Reference proteome</keyword>
<feature type="region of interest" description="Disordered" evidence="1">
    <location>
        <begin position="1"/>
        <end position="21"/>
    </location>
</feature>
<reference evidence="2 3" key="1">
    <citation type="submission" date="2019-04" db="EMBL/GenBank/DDBJ databases">
        <title>Annotation for the trematode Fasciola gigantica.</title>
        <authorList>
            <person name="Choi Y.-J."/>
        </authorList>
    </citation>
    <scope>NUCLEOTIDE SEQUENCE [LARGE SCALE GENOMIC DNA]</scope>
    <source>
        <strain evidence="2">Uganda_cow_1</strain>
    </source>
</reference>
<comment type="caution">
    <text evidence="2">The sequence shown here is derived from an EMBL/GenBank/DDBJ whole genome shotgun (WGS) entry which is preliminary data.</text>
</comment>
<gene>
    <name evidence="2" type="ORF">FGIG_01617</name>
</gene>